<dbReference type="OrthoDB" id="9802985at2"/>
<dbReference type="NCBIfam" id="NF033547">
    <property type="entry name" value="transpos_IS1595"/>
    <property type="match status" value="1"/>
</dbReference>
<feature type="domain" description="ISXO2-like transposase" evidence="1">
    <location>
        <begin position="145"/>
        <end position="303"/>
    </location>
</feature>
<gene>
    <name evidence="2" type="ORF">AF332_00455</name>
</gene>
<accession>A0A0M0G6N5</accession>
<dbReference type="InterPro" id="IPR051354">
    <property type="entry name" value="Transposase_27_IS1"/>
</dbReference>
<sequence length="335" mass="39131">MWKSVYEEFSDLKKSEQMALFNAMKQDLFPDEPNKITKLLKRIREARFSGGLACVHCGCASVKRNGKYRTRQRYLCKDCGKSFNDMTHTPFSGSRYPEKWVKYIELMVEGYTLPKIAEKLKIHISTAFYWRHKVLNALSSIGFQELSGIVESDETFFKESMKGRKIFHREAKERGGRDSKRGISNLKIAVVVAQDRNGNVVARKAGNGRVKAEEIDVVLGDYIHPSALLCTDTATNYKKFAKIKGLQHETINERQKERVKKGIYHVQHVNNFHKRLKDWMDRFLGVATKYLDNYLYWFRWLEIGKKMAFENRVEQMLISACQKPNYYTVEKLRLL</sequence>
<dbReference type="Proteomes" id="UP000037109">
    <property type="component" value="Unassembled WGS sequence"/>
</dbReference>
<dbReference type="AlphaFoldDB" id="A0A0M0G6N5"/>
<dbReference type="PATRIC" id="fig|1459.3.peg.121"/>
<comment type="caution">
    <text evidence="2">The sequence shown here is derived from an EMBL/GenBank/DDBJ whole genome shotgun (WGS) entry which is preliminary data.</text>
</comment>
<dbReference type="Pfam" id="PF12762">
    <property type="entry name" value="DDE_Tnp_IS1595"/>
    <property type="match status" value="1"/>
</dbReference>
<proteinExistence type="predicted"/>
<dbReference type="SMART" id="SM01126">
    <property type="entry name" value="DDE_Tnp_IS1595"/>
    <property type="match status" value="1"/>
</dbReference>
<dbReference type="PANTHER" id="PTHR33293">
    <property type="entry name" value="INSERTION ELEMENT IS1 1 PROTEIN INSB-RELATED"/>
    <property type="match status" value="1"/>
</dbReference>
<dbReference type="PANTHER" id="PTHR33293:SF1">
    <property type="entry name" value="INSERTION ELEMENT IS1 1 PROTEIN INSB-RELATED"/>
    <property type="match status" value="1"/>
</dbReference>
<dbReference type="STRING" id="1459.AF332_00455"/>
<keyword evidence="3" id="KW-1185">Reference proteome</keyword>
<dbReference type="InterPro" id="IPR024445">
    <property type="entry name" value="Tnp_ISXO2-like"/>
</dbReference>
<evidence type="ECO:0000313" key="2">
    <source>
        <dbReference type="EMBL" id="KON85489.1"/>
    </source>
</evidence>
<evidence type="ECO:0000259" key="1">
    <source>
        <dbReference type="SMART" id="SM01126"/>
    </source>
</evidence>
<evidence type="ECO:0000313" key="3">
    <source>
        <dbReference type="Proteomes" id="UP000037109"/>
    </source>
</evidence>
<organism evidence="2 3">
    <name type="scientific">Sporosarcina globispora</name>
    <name type="common">Bacillus globisporus</name>
    <dbReference type="NCBI Taxonomy" id="1459"/>
    <lineage>
        <taxon>Bacteria</taxon>
        <taxon>Bacillati</taxon>
        <taxon>Bacillota</taxon>
        <taxon>Bacilli</taxon>
        <taxon>Bacillales</taxon>
        <taxon>Caryophanaceae</taxon>
        <taxon>Sporosarcina</taxon>
    </lineage>
</organism>
<protein>
    <submittedName>
        <fullName evidence="2">Insertion element protein</fullName>
    </submittedName>
</protein>
<dbReference type="RefSeq" id="WP_053432883.1">
    <property type="nucleotide sequence ID" value="NZ_LGUF01000007.1"/>
</dbReference>
<name>A0A0M0G6N5_SPOGL</name>
<reference evidence="3" key="1">
    <citation type="submission" date="2015-07" db="EMBL/GenBank/DDBJ databases">
        <title>Fjat-10036 dsm4.</title>
        <authorList>
            <person name="Liu B."/>
            <person name="Wang J."/>
            <person name="Zhu Y."/>
            <person name="Liu G."/>
            <person name="Chen Q."/>
            <person name="Chen Z."/>
            <person name="Lan J."/>
            <person name="Che J."/>
            <person name="Ge C."/>
            <person name="Shi H."/>
            <person name="Pan Z."/>
            <person name="Liu X."/>
        </authorList>
    </citation>
    <scope>NUCLEOTIDE SEQUENCE [LARGE SCALE GENOMIC DNA]</scope>
    <source>
        <strain evidence="3">DSM 4</strain>
    </source>
</reference>
<dbReference type="EMBL" id="LGUF01000007">
    <property type="protein sequence ID" value="KON85489.1"/>
    <property type="molecule type" value="Genomic_DNA"/>
</dbReference>